<keyword evidence="8" id="KW-1185">Reference proteome</keyword>
<feature type="transmembrane region" description="Helical" evidence="6">
    <location>
        <begin position="274"/>
        <end position="297"/>
    </location>
</feature>
<evidence type="ECO:0000256" key="5">
    <source>
        <dbReference type="ARBA" id="ARBA00023136"/>
    </source>
</evidence>
<dbReference type="PANTHER" id="PTHR21716:SF64">
    <property type="entry name" value="AI-2 TRANSPORT PROTEIN TQSA"/>
    <property type="match status" value="1"/>
</dbReference>
<reference evidence="7 8" key="1">
    <citation type="submission" date="2013-09" db="EMBL/GenBank/DDBJ databases">
        <title>Genome sequencing of Arenimonas oryziterrae.</title>
        <authorList>
            <person name="Chen F."/>
            <person name="Wang G."/>
        </authorList>
    </citation>
    <scope>NUCLEOTIDE SEQUENCE [LARGE SCALE GENOMIC DNA]</scope>
    <source>
        <strain evidence="7 8">YC6267</strain>
    </source>
</reference>
<feature type="transmembrane region" description="Helical" evidence="6">
    <location>
        <begin position="12"/>
        <end position="38"/>
    </location>
</feature>
<dbReference type="InterPro" id="IPR002549">
    <property type="entry name" value="AI-2E-like"/>
</dbReference>
<evidence type="ECO:0000313" key="8">
    <source>
        <dbReference type="Proteomes" id="UP000029385"/>
    </source>
</evidence>
<dbReference type="EMBL" id="AVCI01000001">
    <property type="protein sequence ID" value="KFN45100.1"/>
    <property type="molecule type" value="Genomic_DNA"/>
</dbReference>
<comment type="subcellular location">
    <subcellularLocation>
        <location evidence="1">Membrane</location>
        <topology evidence="1">Multi-pass membrane protein</topology>
    </subcellularLocation>
</comment>
<name>A0A091BL90_9GAMM</name>
<evidence type="ECO:0000256" key="1">
    <source>
        <dbReference type="ARBA" id="ARBA00004141"/>
    </source>
</evidence>
<keyword evidence="4 6" id="KW-1133">Transmembrane helix</keyword>
<feature type="transmembrane region" description="Helical" evidence="6">
    <location>
        <begin position="213"/>
        <end position="231"/>
    </location>
</feature>
<dbReference type="RefSeq" id="WP_022969265.1">
    <property type="nucleotide sequence ID" value="NZ_ATVD01000002.1"/>
</dbReference>
<sequence length="392" mass="41675">MNETQTRRGGWLLLAAGVLVALWLLAPILTPFVISALLAWLGDPLVARLERAGRSRTTAVLLVFGLMVLVVILALLILVPLLEDQVSKFIDWLPRFADWITGTAIPWIEQRGGVKLADYVDPTTMVGLLKGHWQQAGGVAATVLGGLSKSGLAVLGFLANIALVPVVTFYFLRDWRPMLAQLRELLPRPLEPTVMKLAHESDEVLGGFLRGQLSVMLSLGMIYAGGLWMVGLDLGLLIGFVAGLVSFVPYLGALIGVGAAVIATLVQHGDIAHLGMVLAVFAIGQTIESFVLTPWLVGDRIGMHPVAVIFAIMAGGQLFGFLGVLLALPVAAVAMVMLRYAHERYTQSHLYGGPVAEADTPSVIIVPDSLDDEVDAPAVVAAAHAPAKPTDG</sequence>
<dbReference type="Proteomes" id="UP000029385">
    <property type="component" value="Unassembled WGS sequence"/>
</dbReference>
<evidence type="ECO:0000256" key="2">
    <source>
        <dbReference type="ARBA" id="ARBA00009773"/>
    </source>
</evidence>
<feature type="transmembrane region" description="Helical" evidence="6">
    <location>
        <begin position="152"/>
        <end position="172"/>
    </location>
</feature>
<proteinExistence type="inferred from homology"/>
<dbReference type="STRING" id="1121015.GCA_000420545_01644"/>
<evidence type="ECO:0000256" key="6">
    <source>
        <dbReference type="SAM" id="Phobius"/>
    </source>
</evidence>
<evidence type="ECO:0000256" key="4">
    <source>
        <dbReference type="ARBA" id="ARBA00022989"/>
    </source>
</evidence>
<dbReference type="eggNOG" id="COG0628">
    <property type="taxonomic scope" value="Bacteria"/>
</dbReference>
<dbReference type="GO" id="GO:0016020">
    <property type="term" value="C:membrane"/>
    <property type="evidence" value="ECO:0007669"/>
    <property type="project" value="UniProtKB-SubCell"/>
</dbReference>
<evidence type="ECO:0000313" key="7">
    <source>
        <dbReference type="EMBL" id="KFN45100.1"/>
    </source>
</evidence>
<organism evidence="7 8">
    <name type="scientific">Arenimonas oryziterrae DSM 21050 = YC6267</name>
    <dbReference type="NCBI Taxonomy" id="1121015"/>
    <lineage>
        <taxon>Bacteria</taxon>
        <taxon>Pseudomonadati</taxon>
        <taxon>Pseudomonadota</taxon>
        <taxon>Gammaproteobacteria</taxon>
        <taxon>Lysobacterales</taxon>
        <taxon>Lysobacteraceae</taxon>
        <taxon>Arenimonas</taxon>
    </lineage>
</organism>
<comment type="caution">
    <text evidence="7">The sequence shown here is derived from an EMBL/GenBank/DDBJ whole genome shotgun (WGS) entry which is preliminary data.</text>
</comment>
<feature type="transmembrane region" description="Helical" evidence="6">
    <location>
        <begin position="237"/>
        <end position="262"/>
    </location>
</feature>
<feature type="transmembrane region" description="Helical" evidence="6">
    <location>
        <begin position="309"/>
        <end position="338"/>
    </location>
</feature>
<comment type="similarity">
    <text evidence="2">Belongs to the autoinducer-2 exporter (AI-2E) (TC 2.A.86) family.</text>
</comment>
<keyword evidence="5 6" id="KW-0472">Membrane</keyword>
<dbReference type="PANTHER" id="PTHR21716">
    <property type="entry name" value="TRANSMEMBRANE PROTEIN"/>
    <property type="match status" value="1"/>
</dbReference>
<accession>A0A091BL90</accession>
<dbReference type="OrthoDB" id="5792512at2"/>
<dbReference type="AlphaFoldDB" id="A0A091BL90"/>
<dbReference type="Pfam" id="PF01594">
    <property type="entry name" value="AI-2E_transport"/>
    <property type="match status" value="1"/>
</dbReference>
<feature type="transmembrane region" description="Helical" evidence="6">
    <location>
        <begin position="59"/>
        <end position="82"/>
    </location>
</feature>
<evidence type="ECO:0000256" key="3">
    <source>
        <dbReference type="ARBA" id="ARBA00022692"/>
    </source>
</evidence>
<dbReference type="PATRIC" id="fig|1121015.4.peg.688"/>
<evidence type="ECO:0008006" key="9">
    <source>
        <dbReference type="Google" id="ProtNLM"/>
    </source>
</evidence>
<protein>
    <recommendedName>
        <fullName evidence="9">Permease</fullName>
    </recommendedName>
</protein>
<gene>
    <name evidence="7" type="ORF">N789_03495</name>
</gene>
<keyword evidence="3 6" id="KW-0812">Transmembrane</keyword>
<dbReference type="GO" id="GO:0055085">
    <property type="term" value="P:transmembrane transport"/>
    <property type="evidence" value="ECO:0007669"/>
    <property type="project" value="TreeGrafter"/>
</dbReference>